<dbReference type="Gene3D" id="2.40.128.30">
    <property type="entry name" value="Avidin-like"/>
    <property type="match status" value="1"/>
</dbReference>
<evidence type="ECO:0000313" key="6">
    <source>
        <dbReference type="EMBL" id="RKP52231.1"/>
    </source>
</evidence>
<comment type="subcellular location">
    <subcellularLocation>
        <location evidence="1">Secreted</location>
    </subcellularLocation>
</comment>
<evidence type="ECO:0000256" key="3">
    <source>
        <dbReference type="ARBA" id="ARBA00022525"/>
    </source>
</evidence>
<dbReference type="InterPro" id="IPR051764">
    <property type="entry name" value="Avidin/Streptavidin-rel"/>
</dbReference>
<dbReference type="PRINTS" id="PR00709">
    <property type="entry name" value="AVIDIN"/>
</dbReference>
<comment type="similarity">
    <text evidence="2">Belongs to the avidin/streptavidin family.</text>
</comment>
<proteinExistence type="inferred from homology"/>
<dbReference type="EMBL" id="RBZV01000001">
    <property type="protein sequence ID" value="RKP52231.1"/>
    <property type="molecule type" value="Genomic_DNA"/>
</dbReference>
<dbReference type="SUPFAM" id="SSF50876">
    <property type="entry name" value="Avidin/streptavidin"/>
    <property type="match status" value="1"/>
</dbReference>
<keyword evidence="3" id="KW-0964">Secreted</keyword>
<dbReference type="GO" id="GO:0005576">
    <property type="term" value="C:extracellular region"/>
    <property type="evidence" value="ECO:0007669"/>
    <property type="project" value="UniProtKB-SubCell"/>
</dbReference>
<dbReference type="Proteomes" id="UP000280434">
    <property type="component" value="Unassembled WGS sequence"/>
</dbReference>
<organism evidence="6 7">
    <name type="scientific">Trinickia fusca</name>
    <dbReference type="NCBI Taxonomy" id="2419777"/>
    <lineage>
        <taxon>Bacteria</taxon>
        <taxon>Pseudomonadati</taxon>
        <taxon>Pseudomonadota</taxon>
        <taxon>Betaproteobacteria</taxon>
        <taxon>Burkholderiales</taxon>
        <taxon>Burkholderiaceae</taxon>
        <taxon>Trinickia</taxon>
    </lineage>
</organism>
<dbReference type="RefSeq" id="WP_121274943.1">
    <property type="nucleotide sequence ID" value="NZ_RBZV01000001.1"/>
</dbReference>
<evidence type="ECO:0000256" key="4">
    <source>
        <dbReference type="ARBA" id="ARBA00022729"/>
    </source>
</evidence>
<keyword evidence="5" id="KW-0092">Biotin</keyword>
<evidence type="ECO:0000256" key="5">
    <source>
        <dbReference type="ARBA" id="ARBA00023267"/>
    </source>
</evidence>
<dbReference type="InterPro" id="IPR005468">
    <property type="entry name" value="Avidin/str"/>
</dbReference>
<name>A0A494XRF9_9BURK</name>
<evidence type="ECO:0000256" key="2">
    <source>
        <dbReference type="ARBA" id="ARBA00006297"/>
    </source>
</evidence>
<dbReference type="PANTHER" id="PTHR34399">
    <property type="entry name" value="AVIDIN-RELATED"/>
    <property type="match status" value="1"/>
</dbReference>
<dbReference type="AlphaFoldDB" id="A0A494XRF9"/>
<keyword evidence="7" id="KW-1185">Reference proteome</keyword>
<dbReference type="GO" id="GO:0009374">
    <property type="term" value="F:biotin binding"/>
    <property type="evidence" value="ECO:0007669"/>
    <property type="project" value="InterPro"/>
</dbReference>
<evidence type="ECO:0000313" key="7">
    <source>
        <dbReference type="Proteomes" id="UP000280434"/>
    </source>
</evidence>
<dbReference type="InterPro" id="IPR036896">
    <property type="entry name" value="Avidin-like_sf"/>
</dbReference>
<dbReference type="InterPro" id="IPR005469">
    <property type="entry name" value="Avidin"/>
</dbReference>
<sequence length="135" mass="14416">MAVDRKKLKPFSLQLKSEQAATSSLEGTWTNELGSTMLITQTSGSTFGGTYKSAVSSGGQSVKGTLAGTIAGDALAFTVNWQPTYSSVTSWNGLLLSDPQGDLYIYSLWNMSSTPQDPSNFWESILAGADLFEQS</sequence>
<dbReference type="PROSITE" id="PS51326">
    <property type="entry name" value="AVIDIN_2"/>
    <property type="match status" value="1"/>
</dbReference>
<dbReference type="Pfam" id="PF01382">
    <property type="entry name" value="Avidin"/>
    <property type="match status" value="1"/>
</dbReference>
<accession>A0A494XRF9</accession>
<reference evidence="6 7" key="1">
    <citation type="submission" date="2018-10" db="EMBL/GenBank/DDBJ databases">
        <title>Paraburkholderia sp. 7MK8-2, isolated from soil.</title>
        <authorList>
            <person name="Gao Z.-H."/>
            <person name="Qiu L.-H."/>
        </authorList>
    </citation>
    <scope>NUCLEOTIDE SEQUENCE [LARGE SCALE GENOMIC DNA]</scope>
    <source>
        <strain evidence="6 7">7MK8-2</strain>
    </source>
</reference>
<protein>
    <submittedName>
        <fullName evidence="6">Avidin</fullName>
    </submittedName>
</protein>
<comment type="caution">
    <text evidence="6">The sequence shown here is derived from an EMBL/GenBank/DDBJ whole genome shotgun (WGS) entry which is preliminary data.</text>
</comment>
<evidence type="ECO:0000256" key="1">
    <source>
        <dbReference type="ARBA" id="ARBA00004613"/>
    </source>
</evidence>
<dbReference type="OrthoDB" id="9092901at2"/>
<keyword evidence="4" id="KW-0732">Signal</keyword>
<gene>
    <name evidence="6" type="ORF">D7S89_01440</name>
</gene>